<dbReference type="PANTHER" id="PTHR21212">
    <property type="entry name" value="BERNARDINELLI-SEIP CONGENITAL LIPODYSTROPHY 2 HOMOLOG BSCL2 PROTEIN"/>
    <property type="match status" value="1"/>
</dbReference>
<evidence type="ECO:0000313" key="10">
    <source>
        <dbReference type="EMBL" id="KAE8734297.1"/>
    </source>
</evidence>
<feature type="chain" id="PRO_5025525882" evidence="9">
    <location>
        <begin position="25"/>
        <end position="141"/>
    </location>
</feature>
<feature type="transmembrane region" description="Helical" evidence="8">
    <location>
        <begin position="93"/>
        <end position="117"/>
    </location>
</feature>
<evidence type="ECO:0000256" key="2">
    <source>
        <dbReference type="ARBA" id="ARBA00022692"/>
    </source>
</evidence>
<dbReference type="GO" id="GO:0016301">
    <property type="term" value="F:kinase activity"/>
    <property type="evidence" value="ECO:0007669"/>
    <property type="project" value="UniProtKB-KW"/>
</dbReference>
<evidence type="ECO:0000256" key="9">
    <source>
        <dbReference type="SAM" id="SignalP"/>
    </source>
</evidence>
<organism evidence="10 11">
    <name type="scientific">Hibiscus syriacus</name>
    <name type="common">Rose of Sharon</name>
    <dbReference type="NCBI Taxonomy" id="106335"/>
    <lineage>
        <taxon>Eukaryota</taxon>
        <taxon>Viridiplantae</taxon>
        <taxon>Streptophyta</taxon>
        <taxon>Embryophyta</taxon>
        <taxon>Tracheophyta</taxon>
        <taxon>Spermatophyta</taxon>
        <taxon>Magnoliopsida</taxon>
        <taxon>eudicotyledons</taxon>
        <taxon>Gunneridae</taxon>
        <taxon>Pentapetalae</taxon>
        <taxon>rosids</taxon>
        <taxon>malvids</taxon>
        <taxon>Malvales</taxon>
        <taxon>Malvaceae</taxon>
        <taxon>Malvoideae</taxon>
        <taxon>Hibiscus</taxon>
    </lineage>
</organism>
<dbReference type="EMBL" id="VEPZ02000072">
    <property type="protein sequence ID" value="KAE8734297.1"/>
    <property type="molecule type" value="Genomic_DNA"/>
</dbReference>
<evidence type="ECO:0000256" key="8">
    <source>
        <dbReference type="SAM" id="Phobius"/>
    </source>
</evidence>
<dbReference type="GO" id="GO:0005789">
    <property type="term" value="C:endoplasmic reticulum membrane"/>
    <property type="evidence" value="ECO:0007669"/>
    <property type="project" value="UniProtKB-SubCell"/>
</dbReference>
<dbReference type="Pfam" id="PF06775">
    <property type="entry name" value="Seipin"/>
    <property type="match status" value="1"/>
</dbReference>
<evidence type="ECO:0000256" key="7">
    <source>
        <dbReference type="SAM" id="MobiDB-lite"/>
    </source>
</evidence>
<protein>
    <submittedName>
        <fullName evidence="10">Kinase</fullName>
    </submittedName>
</protein>
<gene>
    <name evidence="10" type="ORF">F3Y22_tig00000773pilonHSYRG00079</name>
</gene>
<proteinExistence type="predicted"/>
<feature type="signal peptide" evidence="9">
    <location>
        <begin position="1"/>
        <end position="24"/>
    </location>
</feature>
<keyword evidence="2 8" id="KW-0812">Transmembrane</keyword>
<keyword evidence="5" id="KW-0443">Lipid metabolism</keyword>
<evidence type="ECO:0000256" key="1">
    <source>
        <dbReference type="ARBA" id="ARBA00004477"/>
    </source>
</evidence>
<dbReference type="CDD" id="cd23995">
    <property type="entry name" value="Seipin_BSCL2_like"/>
    <property type="match status" value="1"/>
</dbReference>
<accession>A0A6A3D0S5</accession>
<feature type="region of interest" description="Disordered" evidence="7">
    <location>
        <begin position="122"/>
        <end position="141"/>
    </location>
</feature>
<evidence type="ECO:0000256" key="4">
    <source>
        <dbReference type="ARBA" id="ARBA00022989"/>
    </source>
</evidence>
<keyword evidence="10" id="KW-0808">Transferase</keyword>
<evidence type="ECO:0000313" key="11">
    <source>
        <dbReference type="Proteomes" id="UP000436088"/>
    </source>
</evidence>
<keyword evidence="9" id="KW-0732">Signal</keyword>
<dbReference type="InterPro" id="IPR009617">
    <property type="entry name" value="Seipin"/>
</dbReference>
<dbReference type="GO" id="GO:0140042">
    <property type="term" value="P:lipid droplet formation"/>
    <property type="evidence" value="ECO:0007669"/>
    <property type="project" value="UniProtKB-ARBA"/>
</dbReference>
<reference evidence="10" key="1">
    <citation type="submission" date="2019-09" db="EMBL/GenBank/DDBJ databases">
        <title>Draft genome information of white flower Hibiscus syriacus.</title>
        <authorList>
            <person name="Kim Y.-M."/>
        </authorList>
    </citation>
    <scope>NUCLEOTIDE SEQUENCE [LARGE SCALE GENOMIC DNA]</scope>
    <source>
        <strain evidence="10">YM2019G1</strain>
    </source>
</reference>
<name>A0A6A3D0S5_HIBSY</name>
<keyword evidence="11" id="KW-1185">Reference proteome</keyword>
<dbReference type="Proteomes" id="UP000436088">
    <property type="component" value="Unassembled WGS sequence"/>
</dbReference>
<evidence type="ECO:0000256" key="5">
    <source>
        <dbReference type="ARBA" id="ARBA00023098"/>
    </source>
</evidence>
<sequence length="141" mass="16029">MLKFRSEPIRLLLTFFKLAPLVTGYSSETQTLNLKIRGLKVGVVPTGCLRVVLEQRAEYRPGAGIPEIYDAFLSLKSELPLVKQVIRSWKRTIFIWASMTLFTTELLFTLVCCRALLVPRTRTRDGSGSSRSIENSRRTHV</sequence>
<comment type="caution">
    <text evidence="10">The sequence shown here is derived from an EMBL/GenBank/DDBJ whole genome shotgun (WGS) entry which is preliminary data.</text>
</comment>
<dbReference type="GO" id="GO:0006629">
    <property type="term" value="P:lipid metabolic process"/>
    <property type="evidence" value="ECO:0007669"/>
    <property type="project" value="UniProtKB-KW"/>
</dbReference>
<keyword evidence="6 8" id="KW-0472">Membrane</keyword>
<keyword evidence="3" id="KW-0256">Endoplasmic reticulum</keyword>
<dbReference type="PANTHER" id="PTHR21212:SF0">
    <property type="entry name" value="SEIPIN"/>
    <property type="match status" value="1"/>
</dbReference>
<comment type="subcellular location">
    <subcellularLocation>
        <location evidence="1">Endoplasmic reticulum membrane</location>
        <topology evidence="1">Multi-pass membrane protein</topology>
    </subcellularLocation>
</comment>
<keyword evidence="4 8" id="KW-1133">Transmembrane helix</keyword>
<keyword evidence="10" id="KW-0418">Kinase</keyword>
<dbReference type="AlphaFoldDB" id="A0A6A3D0S5"/>
<evidence type="ECO:0000256" key="3">
    <source>
        <dbReference type="ARBA" id="ARBA00022824"/>
    </source>
</evidence>
<evidence type="ECO:0000256" key="6">
    <source>
        <dbReference type="ARBA" id="ARBA00023136"/>
    </source>
</evidence>